<feature type="compositionally biased region" description="Acidic residues" evidence="1">
    <location>
        <begin position="253"/>
        <end position="266"/>
    </location>
</feature>
<name>A0A9P9XTN5_9HYPO</name>
<organism evidence="2 3">
    <name type="scientific">Emericellopsis cladophorae</name>
    <dbReference type="NCBI Taxonomy" id="2686198"/>
    <lineage>
        <taxon>Eukaryota</taxon>
        <taxon>Fungi</taxon>
        <taxon>Dikarya</taxon>
        <taxon>Ascomycota</taxon>
        <taxon>Pezizomycotina</taxon>
        <taxon>Sordariomycetes</taxon>
        <taxon>Hypocreomycetidae</taxon>
        <taxon>Hypocreales</taxon>
        <taxon>Bionectriaceae</taxon>
        <taxon>Emericellopsis</taxon>
    </lineage>
</organism>
<feature type="region of interest" description="Disordered" evidence="1">
    <location>
        <begin position="204"/>
        <end position="231"/>
    </location>
</feature>
<dbReference type="RefSeq" id="XP_051358543.1">
    <property type="nucleotide sequence ID" value="XM_051510572.1"/>
</dbReference>
<comment type="caution">
    <text evidence="2">The sequence shown here is derived from an EMBL/GenBank/DDBJ whole genome shotgun (WGS) entry which is preliminary data.</text>
</comment>
<dbReference type="Proteomes" id="UP001055219">
    <property type="component" value="Unassembled WGS sequence"/>
</dbReference>
<feature type="region of interest" description="Disordered" evidence="1">
    <location>
        <begin position="245"/>
        <end position="266"/>
    </location>
</feature>
<feature type="compositionally biased region" description="Basic and acidic residues" evidence="1">
    <location>
        <begin position="39"/>
        <end position="52"/>
    </location>
</feature>
<reference evidence="2" key="2">
    <citation type="submission" date="2022-07" db="EMBL/GenBank/DDBJ databases">
        <authorList>
            <person name="Goncalves M.F.M."/>
            <person name="Hilario S."/>
            <person name="Van De Peer Y."/>
            <person name="Esteves A.C."/>
            <person name="Alves A."/>
        </authorList>
    </citation>
    <scope>NUCLEOTIDE SEQUENCE</scope>
    <source>
        <strain evidence="2">MUM 19.33</strain>
    </source>
</reference>
<accession>A0A9P9XTN5</accession>
<evidence type="ECO:0000256" key="1">
    <source>
        <dbReference type="SAM" id="MobiDB-lite"/>
    </source>
</evidence>
<evidence type="ECO:0000313" key="3">
    <source>
        <dbReference type="Proteomes" id="UP001055219"/>
    </source>
</evidence>
<reference evidence="2" key="1">
    <citation type="journal article" date="2021" name="J Fungi (Basel)">
        <title>Genomic and Metabolomic Analyses of the Marine Fungus Emericellopsis cladophorae: Insights into Saltwater Adaptability Mechanisms and Its Biosynthetic Potential.</title>
        <authorList>
            <person name="Goncalves M.F.M."/>
            <person name="Hilario S."/>
            <person name="Van de Peer Y."/>
            <person name="Esteves A.C."/>
            <person name="Alves A."/>
        </authorList>
    </citation>
    <scope>NUCLEOTIDE SEQUENCE</scope>
    <source>
        <strain evidence="2">MUM 19.33</strain>
    </source>
</reference>
<dbReference type="EMBL" id="JAGIXG020000127">
    <property type="protein sequence ID" value="KAI6777687.1"/>
    <property type="molecule type" value="Genomic_DNA"/>
</dbReference>
<gene>
    <name evidence="2" type="ORF">J7T54_004197</name>
</gene>
<feature type="compositionally biased region" description="Low complexity" evidence="1">
    <location>
        <begin position="212"/>
        <end position="229"/>
    </location>
</feature>
<protein>
    <submittedName>
        <fullName evidence="2">Uncharacterized protein</fullName>
    </submittedName>
</protein>
<evidence type="ECO:0000313" key="2">
    <source>
        <dbReference type="EMBL" id="KAI6777687.1"/>
    </source>
</evidence>
<dbReference type="AlphaFoldDB" id="A0A9P9XTN5"/>
<keyword evidence="3" id="KW-1185">Reference proteome</keyword>
<proteinExistence type="predicted"/>
<feature type="region of interest" description="Disordered" evidence="1">
    <location>
        <begin position="1"/>
        <end position="71"/>
    </location>
</feature>
<sequence>MHHLRTCAPATANSSNNNNMTDSPHAEDAAEGTTLINDTDVKAKAAGTKKEAGALSSQSKKKEKKEKFAAAAAKRRADDAAAAARLKAQIAAAAEAEAAKEDKAKGKAKTPKGELVDRDAPCDRCLGHLIDICLGHRKSTTPREVDCRNDSEVASTKCWKCASNGRACEPTKGTRMCSLAAKLYADPTDMTTALELKKLRAAAKERAKKAKTTPPAAAASPRSSRAATRQLALSEQIARRLCAEDFVPLPPLSDEEMTEEDESEED</sequence>
<dbReference type="GeneID" id="75830686"/>